<dbReference type="EMBL" id="QLMI01000005">
    <property type="protein sequence ID" value="RAK21651.1"/>
    <property type="molecule type" value="Genomic_DNA"/>
</dbReference>
<dbReference type="Proteomes" id="UP000249620">
    <property type="component" value="Unassembled WGS sequence"/>
</dbReference>
<proteinExistence type="predicted"/>
<feature type="transmembrane region" description="Helical" evidence="1">
    <location>
        <begin position="56"/>
        <end position="76"/>
    </location>
</feature>
<name>A0A327YM85_9FLAO</name>
<dbReference type="OrthoDB" id="5360192at2"/>
<keyword evidence="1" id="KW-0812">Transmembrane</keyword>
<reference evidence="2 3" key="1">
    <citation type="submission" date="2018-06" db="EMBL/GenBank/DDBJ databases">
        <title>Genomic Encyclopedia of Type Strains, Phase III (KMG-III): the genomes of soil and plant-associated and newly described type strains.</title>
        <authorList>
            <person name="Whitman W."/>
        </authorList>
    </citation>
    <scope>NUCLEOTIDE SEQUENCE [LARGE SCALE GENOMIC DNA]</scope>
    <source>
        <strain evidence="2 3">CGMCC 1.12398</strain>
    </source>
</reference>
<keyword evidence="1" id="KW-1133">Transmembrane helix</keyword>
<feature type="transmembrane region" description="Helical" evidence="1">
    <location>
        <begin position="96"/>
        <end position="114"/>
    </location>
</feature>
<organism evidence="2 3">
    <name type="scientific">Flavobacterium aquaticum</name>
    <dbReference type="NCBI Taxonomy" id="1236486"/>
    <lineage>
        <taxon>Bacteria</taxon>
        <taxon>Pseudomonadati</taxon>
        <taxon>Bacteroidota</taxon>
        <taxon>Flavobacteriia</taxon>
        <taxon>Flavobacteriales</taxon>
        <taxon>Flavobacteriaceae</taxon>
        <taxon>Flavobacterium</taxon>
    </lineage>
</organism>
<evidence type="ECO:0000313" key="3">
    <source>
        <dbReference type="Proteomes" id="UP000249620"/>
    </source>
</evidence>
<dbReference type="AlphaFoldDB" id="A0A327YM85"/>
<sequence>MKSNRLNYFFLIVLVLILGILSRKISGIPLFIGDILYAVLIYFGFRFLIMDSKKSTSLLLSLLFCFSIEILQLVQIDWLIAIRKTTLGYYILGEGFLWSDLLCYIMGTFMAFLIDKKLIKTQNLNSL</sequence>
<dbReference type="InterPro" id="IPR021257">
    <property type="entry name" value="DUF2809"/>
</dbReference>
<dbReference type="Pfam" id="PF10990">
    <property type="entry name" value="DUF2809"/>
    <property type="match status" value="1"/>
</dbReference>
<dbReference type="RefSeq" id="WP_111567103.1">
    <property type="nucleotide sequence ID" value="NZ_QLMI01000005.1"/>
</dbReference>
<gene>
    <name evidence="2" type="ORF">B0I03_10583</name>
</gene>
<comment type="caution">
    <text evidence="2">The sequence shown here is derived from an EMBL/GenBank/DDBJ whole genome shotgun (WGS) entry which is preliminary data.</text>
</comment>
<evidence type="ECO:0000313" key="2">
    <source>
        <dbReference type="EMBL" id="RAK21651.1"/>
    </source>
</evidence>
<protein>
    <submittedName>
        <fullName evidence="2">Uncharacterized protein DUF2809</fullName>
    </submittedName>
</protein>
<keyword evidence="1" id="KW-0472">Membrane</keyword>
<accession>A0A327YM85</accession>
<keyword evidence="3" id="KW-1185">Reference proteome</keyword>
<evidence type="ECO:0000256" key="1">
    <source>
        <dbReference type="SAM" id="Phobius"/>
    </source>
</evidence>
<feature type="transmembrane region" description="Helical" evidence="1">
    <location>
        <begin position="7"/>
        <end position="25"/>
    </location>
</feature>
<feature type="transmembrane region" description="Helical" evidence="1">
    <location>
        <begin position="31"/>
        <end position="49"/>
    </location>
</feature>